<evidence type="ECO:0000313" key="1">
    <source>
        <dbReference type="Ensembl" id="ENSBOBP00000003237.1"/>
    </source>
</evidence>
<proteinExistence type="predicted"/>
<dbReference type="Ensembl" id="ENSBOBT00000003325.1">
    <property type="protein sequence ID" value="ENSBOBP00000003237.1"/>
    <property type="gene ID" value="ENSBOBG00000002270.1"/>
</dbReference>
<accession>A0A8C0EFU0</accession>
<dbReference type="Proteomes" id="UP000694567">
    <property type="component" value="Unplaced"/>
</dbReference>
<reference evidence="1" key="1">
    <citation type="submission" date="2025-08" db="UniProtKB">
        <authorList>
            <consortium name="Ensembl"/>
        </authorList>
    </citation>
    <scope>IDENTIFICATION</scope>
</reference>
<evidence type="ECO:0000313" key="2">
    <source>
        <dbReference type="Proteomes" id="UP000694567"/>
    </source>
</evidence>
<protein>
    <submittedName>
        <fullName evidence="1">Uncharacterized protein</fullName>
    </submittedName>
</protein>
<reference evidence="1" key="2">
    <citation type="submission" date="2025-09" db="UniProtKB">
        <authorList>
            <consortium name="Ensembl"/>
        </authorList>
    </citation>
    <scope>IDENTIFICATION</scope>
</reference>
<organism evidence="1 2">
    <name type="scientific">Bubo bubo</name>
    <name type="common">Eurasian eagle-owl</name>
    <name type="synonym">Strix bubo</name>
    <dbReference type="NCBI Taxonomy" id="30461"/>
    <lineage>
        <taxon>Eukaryota</taxon>
        <taxon>Metazoa</taxon>
        <taxon>Chordata</taxon>
        <taxon>Craniata</taxon>
        <taxon>Vertebrata</taxon>
        <taxon>Euteleostomi</taxon>
        <taxon>Archelosauria</taxon>
        <taxon>Archosauria</taxon>
        <taxon>Dinosauria</taxon>
        <taxon>Saurischia</taxon>
        <taxon>Theropoda</taxon>
        <taxon>Coelurosauria</taxon>
        <taxon>Aves</taxon>
        <taxon>Neognathae</taxon>
        <taxon>Neoaves</taxon>
        <taxon>Telluraves</taxon>
        <taxon>Strigiformes</taxon>
        <taxon>Strigidae</taxon>
        <taxon>Bubo</taxon>
    </lineage>
</organism>
<keyword evidence="2" id="KW-1185">Reference proteome</keyword>
<name>A0A8C0EFU0_BUBBB</name>
<sequence length="65" mass="7191">CVAFPSCEDCNIMIIICGKKIRKQFTLQPGFAQFCQRSLSTPGFSALHLLSQLLRVSKSSSAFHV</sequence>
<dbReference type="AlphaFoldDB" id="A0A8C0EFU0"/>